<evidence type="ECO:0000256" key="6">
    <source>
        <dbReference type="ARBA" id="ARBA00022960"/>
    </source>
</evidence>
<feature type="active site" description="Nucleophile" evidence="9">
    <location>
        <position position="174"/>
    </location>
</feature>
<evidence type="ECO:0000256" key="8">
    <source>
        <dbReference type="ARBA" id="ARBA00023316"/>
    </source>
</evidence>
<dbReference type="InterPro" id="IPR050979">
    <property type="entry name" value="LD-transpeptidase"/>
</dbReference>
<evidence type="ECO:0000313" key="12">
    <source>
        <dbReference type="Proteomes" id="UP000309450"/>
    </source>
</evidence>
<evidence type="ECO:0000256" key="4">
    <source>
        <dbReference type="ARBA" id="ARBA00022679"/>
    </source>
</evidence>
<dbReference type="EMBL" id="SSND01000002">
    <property type="protein sequence ID" value="THD83605.1"/>
    <property type="molecule type" value="Genomic_DNA"/>
</dbReference>
<dbReference type="PANTHER" id="PTHR30582">
    <property type="entry name" value="L,D-TRANSPEPTIDASE"/>
    <property type="match status" value="1"/>
</dbReference>
<dbReference type="GO" id="GO:0005576">
    <property type="term" value="C:extracellular region"/>
    <property type="evidence" value="ECO:0007669"/>
    <property type="project" value="TreeGrafter"/>
</dbReference>
<feature type="domain" description="L,D-TPase catalytic" evidence="10">
    <location>
        <begin position="61"/>
        <end position="198"/>
    </location>
</feature>
<comment type="caution">
    <text evidence="11">The sequence shown here is derived from an EMBL/GenBank/DDBJ whole genome shotgun (WGS) entry which is preliminary data.</text>
</comment>
<dbReference type="Pfam" id="PF03734">
    <property type="entry name" value="YkuD"/>
    <property type="match status" value="1"/>
</dbReference>
<evidence type="ECO:0000259" key="10">
    <source>
        <dbReference type="PROSITE" id="PS52029"/>
    </source>
</evidence>
<keyword evidence="12" id="KW-1185">Reference proteome</keyword>
<gene>
    <name evidence="11" type="ORF">E7811_10020</name>
</gene>
<name>A0A4S3MPD7_9RHOB</name>
<evidence type="ECO:0000256" key="1">
    <source>
        <dbReference type="ARBA" id="ARBA00004752"/>
    </source>
</evidence>
<evidence type="ECO:0000256" key="5">
    <source>
        <dbReference type="ARBA" id="ARBA00022801"/>
    </source>
</evidence>
<sequence length="242" mass="26173">MGLASLAACTQVPSGPVLLPAVPGYEEIDDVDFVIPGVNPAYLQGTNRRVEVAYTGPDGPGSIVVDPYARRLYFVTGPLRAWRYGIAVGRAGLGFTGTGTIQRKERWPSWTPTKNMIRTFPEMYAEYAGGLPGGLSNPLGARALYLYRGGRDTYYRIHGTNEQSSIGRATSAGCIRLFNQDIIHLFNQVPLGSFVRVRSLQESLEQEGAYMDDAEGRAVPVDPAASEAIARANAAAKGYVLR</sequence>
<keyword evidence="7 9" id="KW-0573">Peptidoglycan synthesis</keyword>
<dbReference type="InterPro" id="IPR038063">
    <property type="entry name" value="Transpep_catalytic_dom"/>
</dbReference>
<dbReference type="UniPathway" id="UPA00219"/>
<organism evidence="11 12">
    <name type="scientific">Aliigemmobacter aestuarii</name>
    <dbReference type="NCBI Taxonomy" id="1445661"/>
    <lineage>
        <taxon>Bacteria</taxon>
        <taxon>Pseudomonadati</taxon>
        <taxon>Pseudomonadota</taxon>
        <taxon>Alphaproteobacteria</taxon>
        <taxon>Rhodobacterales</taxon>
        <taxon>Paracoccaceae</taxon>
        <taxon>Aliigemmobacter</taxon>
    </lineage>
</organism>
<dbReference type="RefSeq" id="WP_136394499.1">
    <property type="nucleotide sequence ID" value="NZ_SSND01000002.1"/>
</dbReference>
<proteinExistence type="inferred from homology"/>
<dbReference type="GO" id="GO:0071555">
    <property type="term" value="P:cell wall organization"/>
    <property type="evidence" value="ECO:0007669"/>
    <property type="project" value="UniProtKB-UniRule"/>
</dbReference>
<dbReference type="GO" id="GO:0016757">
    <property type="term" value="F:glycosyltransferase activity"/>
    <property type="evidence" value="ECO:0007669"/>
    <property type="project" value="UniProtKB-KW"/>
</dbReference>
<dbReference type="OrthoDB" id="9795305at2"/>
<dbReference type="Gene3D" id="2.40.440.10">
    <property type="entry name" value="L,D-transpeptidase catalytic domain-like"/>
    <property type="match status" value="1"/>
</dbReference>
<dbReference type="SUPFAM" id="SSF141523">
    <property type="entry name" value="L,D-transpeptidase catalytic domain-like"/>
    <property type="match status" value="1"/>
</dbReference>
<evidence type="ECO:0000256" key="7">
    <source>
        <dbReference type="ARBA" id="ARBA00022984"/>
    </source>
</evidence>
<keyword evidence="6 9" id="KW-0133">Cell shape</keyword>
<dbReference type="InterPro" id="IPR005490">
    <property type="entry name" value="LD_TPept_cat_dom"/>
</dbReference>
<feature type="active site" description="Proton donor/acceptor" evidence="9">
    <location>
        <position position="158"/>
    </location>
</feature>
<keyword evidence="4" id="KW-0808">Transferase</keyword>
<keyword evidence="8 9" id="KW-0961">Cell wall biogenesis/degradation</keyword>
<evidence type="ECO:0000256" key="9">
    <source>
        <dbReference type="PROSITE-ProRule" id="PRU01373"/>
    </source>
</evidence>
<comment type="pathway">
    <text evidence="1 9">Cell wall biogenesis; peptidoglycan biosynthesis.</text>
</comment>
<dbReference type="CDD" id="cd16913">
    <property type="entry name" value="YkuD_like"/>
    <property type="match status" value="1"/>
</dbReference>
<keyword evidence="3" id="KW-0328">Glycosyltransferase</keyword>
<evidence type="ECO:0000256" key="2">
    <source>
        <dbReference type="ARBA" id="ARBA00005992"/>
    </source>
</evidence>
<protein>
    <submittedName>
        <fullName evidence="11">L,D-transpeptidase</fullName>
    </submittedName>
</protein>
<comment type="similarity">
    <text evidence="2">Belongs to the YkuD family.</text>
</comment>
<dbReference type="GO" id="GO:0008360">
    <property type="term" value="P:regulation of cell shape"/>
    <property type="evidence" value="ECO:0007669"/>
    <property type="project" value="UniProtKB-UniRule"/>
</dbReference>
<dbReference type="PROSITE" id="PS52029">
    <property type="entry name" value="LD_TPASE"/>
    <property type="match status" value="1"/>
</dbReference>
<dbReference type="GO" id="GO:0018104">
    <property type="term" value="P:peptidoglycan-protein cross-linking"/>
    <property type="evidence" value="ECO:0007669"/>
    <property type="project" value="TreeGrafter"/>
</dbReference>
<keyword evidence="5" id="KW-0378">Hydrolase</keyword>
<dbReference type="Proteomes" id="UP000309450">
    <property type="component" value="Unassembled WGS sequence"/>
</dbReference>
<evidence type="ECO:0000256" key="3">
    <source>
        <dbReference type="ARBA" id="ARBA00022676"/>
    </source>
</evidence>
<reference evidence="11 12" key="1">
    <citation type="submission" date="2019-04" db="EMBL/GenBank/DDBJ databases">
        <title>Draft genome sequence of Gemmobacter aestuarii sp. nov.</title>
        <authorList>
            <person name="Hameed A."/>
            <person name="Lin S.-Y."/>
            <person name="Shahina M."/>
            <person name="Lai W.-A."/>
            <person name="Young C.-C."/>
        </authorList>
    </citation>
    <scope>NUCLEOTIDE SEQUENCE [LARGE SCALE GENOMIC DNA]</scope>
    <source>
        <strain evidence="11 12">CC-PW-75</strain>
    </source>
</reference>
<dbReference type="PANTHER" id="PTHR30582:SF24">
    <property type="entry name" value="L,D-TRANSPEPTIDASE ERFK_SRFK-RELATED"/>
    <property type="match status" value="1"/>
</dbReference>
<dbReference type="AlphaFoldDB" id="A0A4S3MPD7"/>
<evidence type="ECO:0000313" key="11">
    <source>
        <dbReference type="EMBL" id="THD83605.1"/>
    </source>
</evidence>
<accession>A0A4S3MPD7</accession>
<dbReference type="GO" id="GO:0071972">
    <property type="term" value="F:peptidoglycan L,D-transpeptidase activity"/>
    <property type="evidence" value="ECO:0007669"/>
    <property type="project" value="TreeGrafter"/>
</dbReference>